<accession>A0A9J5WQ90</accession>
<dbReference type="Proteomes" id="UP000824120">
    <property type="component" value="Chromosome 11"/>
</dbReference>
<evidence type="ECO:0000313" key="1">
    <source>
        <dbReference type="EMBL" id="KAG5577086.1"/>
    </source>
</evidence>
<comment type="caution">
    <text evidence="1">The sequence shown here is derived from an EMBL/GenBank/DDBJ whole genome shotgun (WGS) entry which is preliminary data.</text>
</comment>
<evidence type="ECO:0000313" key="2">
    <source>
        <dbReference type="Proteomes" id="UP000824120"/>
    </source>
</evidence>
<gene>
    <name evidence="1" type="ORF">H5410_057220</name>
</gene>
<reference evidence="1 2" key="1">
    <citation type="submission" date="2020-09" db="EMBL/GenBank/DDBJ databases">
        <title>De no assembly of potato wild relative species, Solanum commersonii.</title>
        <authorList>
            <person name="Cho K."/>
        </authorList>
    </citation>
    <scope>NUCLEOTIDE SEQUENCE [LARGE SCALE GENOMIC DNA]</scope>
    <source>
        <strain evidence="1">LZ3.2</strain>
        <tissue evidence="1">Leaf</tissue>
    </source>
</reference>
<dbReference type="EMBL" id="JACXVP010000011">
    <property type="protein sequence ID" value="KAG5577086.1"/>
    <property type="molecule type" value="Genomic_DNA"/>
</dbReference>
<sequence>MFNVTVTIWLKLLWRSLEENDAVKMDTLILILNFNSAAPIPRHVKGPYQLDKWKLPSFRTSMYDKANFFVS</sequence>
<protein>
    <submittedName>
        <fullName evidence="1">Uncharacterized protein</fullName>
    </submittedName>
</protein>
<name>A0A9J5WQ90_SOLCO</name>
<proteinExistence type="predicted"/>
<keyword evidence="2" id="KW-1185">Reference proteome</keyword>
<dbReference type="AlphaFoldDB" id="A0A9J5WQ90"/>
<organism evidence="1 2">
    <name type="scientific">Solanum commersonii</name>
    <name type="common">Commerson's wild potato</name>
    <name type="synonym">Commerson's nightshade</name>
    <dbReference type="NCBI Taxonomy" id="4109"/>
    <lineage>
        <taxon>Eukaryota</taxon>
        <taxon>Viridiplantae</taxon>
        <taxon>Streptophyta</taxon>
        <taxon>Embryophyta</taxon>
        <taxon>Tracheophyta</taxon>
        <taxon>Spermatophyta</taxon>
        <taxon>Magnoliopsida</taxon>
        <taxon>eudicotyledons</taxon>
        <taxon>Gunneridae</taxon>
        <taxon>Pentapetalae</taxon>
        <taxon>asterids</taxon>
        <taxon>lamiids</taxon>
        <taxon>Solanales</taxon>
        <taxon>Solanaceae</taxon>
        <taxon>Solanoideae</taxon>
        <taxon>Solaneae</taxon>
        <taxon>Solanum</taxon>
    </lineage>
</organism>